<accession>A0A8T0LEA7</accession>
<dbReference type="PANTHER" id="PTHR31672:SF13">
    <property type="entry name" value="F-BOX PROTEIN CPR30-LIKE"/>
    <property type="match status" value="1"/>
</dbReference>
<dbReference type="AlphaFoldDB" id="A0A8T0LEA7"/>
<evidence type="ECO:0000313" key="2">
    <source>
        <dbReference type="EMBL" id="KAG2410347.1"/>
    </source>
</evidence>
<dbReference type="Pfam" id="PF07734">
    <property type="entry name" value="FBA_1"/>
    <property type="match status" value="1"/>
</dbReference>
<dbReference type="PANTHER" id="PTHR31672">
    <property type="entry name" value="BNACNNG10540D PROTEIN"/>
    <property type="match status" value="1"/>
</dbReference>
<organism evidence="2 3">
    <name type="scientific">Phaseolus angularis</name>
    <name type="common">Azuki bean</name>
    <name type="synonym">Vigna angularis</name>
    <dbReference type="NCBI Taxonomy" id="3914"/>
    <lineage>
        <taxon>Eukaryota</taxon>
        <taxon>Viridiplantae</taxon>
        <taxon>Streptophyta</taxon>
        <taxon>Embryophyta</taxon>
        <taxon>Tracheophyta</taxon>
        <taxon>Spermatophyta</taxon>
        <taxon>Magnoliopsida</taxon>
        <taxon>eudicotyledons</taxon>
        <taxon>Gunneridae</taxon>
        <taxon>Pentapetalae</taxon>
        <taxon>rosids</taxon>
        <taxon>fabids</taxon>
        <taxon>Fabales</taxon>
        <taxon>Fabaceae</taxon>
        <taxon>Papilionoideae</taxon>
        <taxon>50 kb inversion clade</taxon>
        <taxon>NPAAA clade</taxon>
        <taxon>indigoferoid/millettioid clade</taxon>
        <taxon>Phaseoleae</taxon>
        <taxon>Vigna</taxon>
    </lineage>
</organism>
<sequence length="382" mass="43595">MSRFFSRVKSFFSNHFLRFTSRNTLLILDRFHWNGEIYDHDLFLLDVKEKKLKPLNVPKVTDSEMGFKMVGSCNGILCAIHYSLDPNSTIILWNPATGQTERIMDPQNALLPYMVPPHCLVGFYFNKSYSDYQVLRVHSFEDTNKEVCLGDSLAKTCAVRVEKYSRREGSWREIEYCNNQCVSVNGCLFWTENNVTVRETLFWVAMEVSDKVSNEIIISVNACNYVLNKIALPPLVAGDAEVHKKLAVYKDSVAVIICLEMKNVAQCLDLWVFYDKYEGVECWCKMHTIGMLPKLERPVGILKDEILVSTDKVIGSVSGTIVFLPEDDIGAEFSYNVFNYVQNFLFDGNVVVEEDDSLEGLSLLNLFISNIDKLSIEDCGCY</sequence>
<gene>
    <name evidence="2" type="ORF">HKW66_Vig0010120</name>
</gene>
<reference evidence="2 3" key="1">
    <citation type="submission" date="2020-05" db="EMBL/GenBank/DDBJ databases">
        <title>Vigna angularis (adzuki bean) Var. LongXiaoDou No. 4 denovo assembly.</title>
        <authorList>
            <person name="Xiang H."/>
        </authorList>
    </citation>
    <scope>NUCLEOTIDE SEQUENCE [LARGE SCALE GENOMIC DNA]</scope>
    <source>
        <tissue evidence="2">Leaf</tissue>
    </source>
</reference>
<dbReference type="NCBIfam" id="TIGR01640">
    <property type="entry name" value="F_box_assoc_1"/>
    <property type="match status" value="1"/>
</dbReference>
<dbReference type="InterPro" id="IPR006527">
    <property type="entry name" value="F-box-assoc_dom_typ1"/>
</dbReference>
<evidence type="ECO:0000259" key="1">
    <source>
        <dbReference type="Pfam" id="PF07734"/>
    </source>
</evidence>
<dbReference type="EMBL" id="JABFOF010000001">
    <property type="protein sequence ID" value="KAG2410347.1"/>
    <property type="molecule type" value="Genomic_DNA"/>
</dbReference>
<proteinExistence type="predicted"/>
<dbReference type="OrthoDB" id="1372290at2759"/>
<evidence type="ECO:0000313" key="3">
    <source>
        <dbReference type="Proteomes" id="UP000743370"/>
    </source>
</evidence>
<comment type="caution">
    <text evidence="2">The sequence shown here is derived from an EMBL/GenBank/DDBJ whole genome shotgun (WGS) entry which is preliminary data.</text>
</comment>
<feature type="domain" description="F-box associated beta-propeller type 1" evidence="1">
    <location>
        <begin position="57"/>
        <end position="292"/>
    </location>
</feature>
<name>A0A8T0LEA7_PHAAN</name>
<dbReference type="InterPro" id="IPR017451">
    <property type="entry name" value="F-box-assoc_interact_dom"/>
</dbReference>
<protein>
    <recommendedName>
        <fullName evidence="1">F-box associated beta-propeller type 1 domain-containing protein</fullName>
    </recommendedName>
</protein>
<dbReference type="Proteomes" id="UP000743370">
    <property type="component" value="Unassembled WGS sequence"/>
</dbReference>
<dbReference type="InterPro" id="IPR050796">
    <property type="entry name" value="SCF_F-box_component"/>
</dbReference>